<evidence type="ECO:0000313" key="2">
    <source>
        <dbReference type="Proteomes" id="UP001165064"/>
    </source>
</evidence>
<proteinExistence type="predicted"/>
<comment type="caution">
    <text evidence="1">The sequence shown here is derived from an EMBL/GenBank/DDBJ whole genome shotgun (WGS) entry which is preliminary data.</text>
</comment>
<accession>A0ACB5SV39</accession>
<name>A0ACB5SV39_AMBMO</name>
<keyword evidence="2" id="KW-1185">Reference proteome</keyword>
<gene>
    <name evidence="1" type="ORF">Amon02_000157600</name>
</gene>
<sequence>MSSDRPINNPDSESDDDDGIIGYTKDNDNDESITQDESSIMTTKEIKISFSELSPQLTNSRPASGSKTFINNNITLITSSKFKPDDDNLIYGKDYVIVGLKIGELLMVKGQYSLTVQRGAVQVDSVTYHSNPENIIHINAVGIASLPLISATQVTNCGAVNDTKNSENEHLFTSDYKSVVKITNLFNGLESIGSLFPQLKNIYPNWSRHDEEVAQLDEFEKSFFGYSFKIVLNKSENLGTMVLKNWKTQLDSLCSEFEEHYSLQLINLQT</sequence>
<dbReference type="Proteomes" id="UP001165064">
    <property type="component" value="Unassembled WGS sequence"/>
</dbReference>
<reference evidence="1" key="1">
    <citation type="submission" date="2023-04" db="EMBL/GenBank/DDBJ databases">
        <title>Ambrosiozyma monospora NBRC 10751.</title>
        <authorList>
            <person name="Ichikawa N."/>
            <person name="Sato H."/>
            <person name="Tonouchi N."/>
        </authorList>
    </citation>
    <scope>NUCLEOTIDE SEQUENCE</scope>
    <source>
        <strain evidence="1">NBRC 10751</strain>
    </source>
</reference>
<dbReference type="EMBL" id="BSXS01000790">
    <property type="protein sequence ID" value="GME73914.1"/>
    <property type="molecule type" value="Genomic_DNA"/>
</dbReference>
<organism evidence="1 2">
    <name type="scientific">Ambrosiozyma monospora</name>
    <name type="common">Yeast</name>
    <name type="synonym">Endomycopsis monosporus</name>
    <dbReference type="NCBI Taxonomy" id="43982"/>
    <lineage>
        <taxon>Eukaryota</taxon>
        <taxon>Fungi</taxon>
        <taxon>Dikarya</taxon>
        <taxon>Ascomycota</taxon>
        <taxon>Saccharomycotina</taxon>
        <taxon>Pichiomycetes</taxon>
        <taxon>Pichiales</taxon>
        <taxon>Pichiaceae</taxon>
        <taxon>Ambrosiozyma</taxon>
    </lineage>
</organism>
<evidence type="ECO:0000313" key="1">
    <source>
        <dbReference type="EMBL" id="GME73914.1"/>
    </source>
</evidence>
<protein>
    <submittedName>
        <fullName evidence="1">Unnamed protein product</fullName>
    </submittedName>
</protein>